<feature type="region of interest" description="Disordered" evidence="1">
    <location>
        <begin position="141"/>
        <end position="164"/>
    </location>
</feature>
<feature type="compositionally biased region" description="Polar residues" evidence="1">
    <location>
        <begin position="280"/>
        <end position="296"/>
    </location>
</feature>
<name>J6F732_TRIAS</name>
<proteinExistence type="predicted"/>
<dbReference type="AlphaFoldDB" id="J6F732"/>
<reference evidence="3 4" key="1">
    <citation type="journal article" date="2012" name="Eukaryot. Cell">
        <title>Draft genome sequence of CBS 2479, the standard type strain of Trichosporon asahii.</title>
        <authorList>
            <person name="Yang R.Y."/>
            <person name="Li H.T."/>
            <person name="Zhu H."/>
            <person name="Zhou G.P."/>
            <person name="Wang M."/>
            <person name="Wang L."/>
        </authorList>
    </citation>
    <scope>NUCLEOTIDE SEQUENCE [LARGE SCALE GENOMIC DNA]</scope>
    <source>
        <strain evidence="4">ATCC 90039 / CBS 2479 / JCM 2466 / KCTC 7840 / NCYC 2677 / UAMH 7654</strain>
    </source>
</reference>
<organism evidence="3 4">
    <name type="scientific">Trichosporon asahii var. asahii (strain ATCC 90039 / CBS 2479 / JCM 2466 / KCTC 7840 / NBRC 103889/ NCYC 2677 / UAMH 7654)</name>
    <name type="common">Yeast</name>
    <dbReference type="NCBI Taxonomy" id="1186058"/>
    <lineage>
        <taxon>Eukaryota</taxon>
        <taxon>Fungi</taxon>
        <taxon>Dikarya</taxon>
        <taxon>Basidiomycota</taxon>
        <taxon>Agaricomycotina</taxon>
        <taxon>Tremellomycetes</taxon>
        <taxon>Trichosporonales</taxon>
        <taxon>Trichosporonaceae</taxon>
        <taxon>Trichosporon</taxon>
    </lineage>
</organism>
<feature type="region of interest" description="Disordered" evidence="1">
    <location>
        <begin position="39"/>
        <end position="66"/>
    </location>
</feature>
<accession>J6F732</accession>
<evidence type="ECO:0000313" key="4">
    <source>
        <dbReference type="Proteomes" id="UP000002748"/>
    </source>
</evidence>
<feature type="compositionally biased region" description="Polar residues" evidence="1">
    <location>
        <begin position="370"/>
        <end position="399"/>
    </location>
</feature>
<dbReference type="InterPro" id="IPR056009">
    <property type="entry name" value="DUF7587"/>
</dbReference>
<dbReference type="GeneID" id="25984308"/>
<sequence length="744" mass="81309">MAANFLSATESGSVVDNGSHRSSDDDSFVLPSFAYEVPDDAYTPAPWERKTKQVPHDNPRADTAQTAIALQKTVRKEDRDHDLAQVALAGASVSAQRTATSSSNMPSSLIDSTNKQVTQPKPPAKPTPQLDLLTQLMVQDLPGTNGLSSSSPPRRAQLQQVTQPPLVVASAPAAPRVDAPSFVSHQHNQSRQQQHPQQQVDMNTPAPWSQLSRALPPHMQDLAQLDMAPSQPKPAAKTTSTHAHGADGPFRDLECLMGASAPAHQTSSSLSLSPFVLPRQSTAPQEVHSSPPSSAATLYEPDPMGGMLQTPSSLELYLPSSSEGRSPSSLDTRLSFPPVPLAPAAVEPRAPSPLHSSDDFDDLIPGLPLSSPSYTPQPQAESSKYPSTFSSYQNSSPGSPLTLPSALYHKAHPPPSYHSNAESTCQPNMLVPDKLDFDYFKSLMRKGVFVRVEGPKNNQLRWTGESATSGYFGRQESFKGLGPEAYEKAARAAGLDRPNWESQEYLWRSMDAHRWPDQGCVPEDSPWISATNNLEWAIWRTANILTSSSTVYMTFIRPTTERHSLPKPPRYISKGARSLKNLNKGNSEVLFYGRIFAESIVARSLPFSLPARFWGVPALRQRKAPSWIYYLRWEAKKHNWTKTKDLLLESGKLVGWPTQPVKRAHSFAWPPSSDEDSSTPPSSVVGPSTPEPQAPSRDNHEQVQVVDLIDFGPADNFAADNSDDGLQPPLQPDTKEVNLANAHL</sequence>
<dbReference type="RefSeq" id="XP_014183963.1">
    <property type="nucleotide sequence ID" value="XM_014328488.1"/>
</dbReference>
<feature type="compositionally biased region" description="Low complexity" evidence="1">
    <location>
        <begin position="678"/>
        <end position="688"/>
    </location>
</feature>
<feature type="region of interest" description="Disordered" evidence="1">
    <location>
        <begin position="665"/>
        <end position="744"/>
    </location>
</feature>
<dbReference type="VEuPathDB" id="FungiDB:A1Q1_00794"/>
<dbReference type="Pfam" id="PF24494">
    <property type="entry name" value="DUF7587"/>
    <property type="match status" value="1"/>
</dbReference>
<feature type="compositionally biased region" description="Polar residues" evidence="1">
    <location>
        <begin position="1"/>
        <end position="16"/>
    </location>
</feature>
<protein>
    <recommendedName>
        <fullName evidence="2">DUF7587 domain-containing protein</fullName>
    </recommendedName>
</protein>
<dbReference type="OrthoDB" id="2564488at2759"/>
<evidence type="ECO:0000313" key="3">
    <source>
        <dbReference type="EMBL" id="EJT52889.1"/>
    </source>
</evidence>
<dbReference type="KEGG" id="tasa:A1Q1_00794"/>
<feature type="region of interest" description="Disordered" evidence="1">
    <location>
        <begin position="93"/>
        <end position="128"/>
    </location>
</feature>
<dbReference type="EMBL" id="ALBS01000013">
    <property type="protein sequence ID" value="EJT52889.1"/>
    <property type="molecule type" value="Genomic_DNA"/>
</dbReference>
<feature type="compositionally biased region" description="Polar residues" evidence="1">
    <location>
        <begin position="93"/>
        <end position="114"/>
    </location>
</feature>
<dbReference type="HOGENOM" id="CLU_373470_0_0_1"/>
<evidence type="ECO:0000259" key="2">
    <source>
        <dbReference type="Pfam" id="PF24494"/>
    </source>
</evidence>
<evidence type="ECO:0000256" key="1">
    <source>
        <dbReference type="SAM" id="MobiDB-lite"/>
    </source>
</evidence>
<comment type="caution">
    <text evidence="3">The sequence shown here is derived from an EMBL/GenBank/DDBJ whole genome shotgun (WGS) entry which is preliminary data.</text>
</comment>
<feature type="region of interest" description="Disordered" evidence="1">
    <location>
        <begin position="228"/>
        <end position="249"/>
    </location>
</feature>
<feature type="compositionally biased region" description="Low complexity" evidence="1">
    <location>
        <begin position="311"/>
        <end position="329"/>
    </location>
</feature>
<feature type="domain" description="DUF7587" evidence="2">
    <location>
        <begin position="493"/>
        <end position="603"/>
    </location>
</feature>
<feature type="region of interest" description="Disordered" evidence="1">
    <location>
        <begin position="182"/>
        <end position="212"/>
    </location>
</feature>
<feature type="region of interest" description="Disordered" evidence="1">
    <location>
        <begin position="1"/>
        <end position="27"/>
    </location>
</feature>
<dbReference type="Proteomes" id="UP000002748">
    <property type="component" value="Unassembled WGS sequence"/>
</dbReference>
<feature type="compositionally biased region" description="Low complexity" evidence="1">
    <location>
        <begin position="182"/>
        <end position="199"/>
    </location>
</feature>
<feature type="compositionally biased region" description="Polar residues" evidence="1">
    <location>
        <begin position="200"/>
        <end position="212"/>
    </location>
</feature>
<feature type="region of interest" description="Disordered" evidence="1">
    <location>
        <begin position="280"/>
        <end position="423"/>
    </location>
</feature>
<gene>
    <name evidence="3" type="ORF">A1Q1_00794</name>
</gene>
<feature type="compositionally biased region" description="Basic and acidic residues" evidence="1">
    <location>
        <begin position="47"/>
        <end position="60"/>
    </location>
</feature>